<feature type="compositionally biased region" description="Low complexity" evidence="1">
    <location>
        <begin position="652"/>
        <end position="665"/>
    </location>
</feature>
<accession>A0A9N9W972</accession>
<feature type="region of interest" description="Disordered" evidence="1">
    <location>
        <begin position="487"/>
        <end position="590"/>
    </location>
</feature>
<dbReference type="OrthoDB" id="4835412at2759"/>
<evidence type="ECO:0000313" key="2">
    <source>
        <dbReference type="EMBL" id="CAH0045790.1"/>
    </source>
</evidence>
<feature type="compositionally biased region" description="Basic and acidic residues" evidence="1">
    <location>
        <begin position="666"/>
        <end position="678"/>
    </location>
</feature>
<dbReference type="Proteomes" id="UP000775872">
    <property type="component" value="Unassembled WGS sequence"/>
</dbReference>
<evidence type="ECO:0000256" key="1">
    <source>
        <dbReference type="SAM" id="MobiDB-lite"/>
    </source>
</evidence>
<protein>
    <submittedName>
        <fullName evidence="2">Uncharacterized protein</fullName>
    </submittedName>
</protein>
<comment type="caution">
    <text evidence="2">The sequence shown here is derived from an EMBL/GenBank/DDBJ whole genome shotgun (WGS) entry which is preliminary data.</text>
</comment>
<evidence type="ECO:0000313" key="3">
    <source>
        <dbReference type="Proteomes" id="UP000775872"/>
    </source>
</evidence>
<reference evidence="2 3" key="2">
    <citation type="submission" date="2021-10" db="EMBL/GenBank/DDBJ databases">
        <authorList>
            <person name="Piombo E."/>
        </authorList>
    </citation>
    <scope>NUCLEOTIDE SEQUENCE [LARGE SCALE GENOMIC DNA]</scope>
</reference>
<gene>
    <name evidence="2" type="ORF">CSOL1703_00012421</name>
</gene>
<feature type="region of interest" description="Disordered" evidence="1">
    <location>
        <begin position="647"/>
        <end position="688"/>
    </location>
</feature>
<feature type="region of interest" description="Disordered" evidence="1">
    <location>
        <begin position="126"/>
        <end position="185"/>
    </location>
</feature>
<dbReference type="AlphaFoldDB" id="A0A9N9W972"/>
<name>A0A9N9W972_9HYPO</name>
<keyword evidence="3" id="KW-1185">Reference proteome</keyword>
<sequence>MESSSIDIDKYRIVSAFNAATAEVAQFVDSTKSPTLLHKEESKKQYRSVLDNFKAFDQLPGEEKYAELKKVLNIGAQWQDYDDQRGKDALAREDDKYFNDLIHRSKQSLERVCAFLDSLLRPITEPEARHQPPASPQDSVDNEHPPLSEPQGQSEVHQESEPVHNESGPCAPTPGPSQSPVSSKRRFVTALDETPTPILGPTIDFQEVYQDGNGLLRYIIIDREHTLSTNPTISGQWWILRCVKCNWHGVNKTVRTLYDGSVHAEKCFPQLKITGDASVIDALGVLVLNCNQDLFSKNNDEVKQALVDKSYEPAYRKRNKRSKLMKVTVPTRESNEPPIITDPSVGILYLAHGRDGAIFGAIVLPLGDFRSRVGIRGCIYDPESSKALPDCYLFHPGQRKFFWAEGYEDGGGNVTMRKFPVFYLDGPSVAMGHVRWASAVDLELFDLAKVAPGYDKPVQEYTKYYQCSNGIKPFSCELSKEELPLVNSGHGQSSRVVNGDRESNRPTNPTSEPPIVIEDDEVSNHGPDTSLPEAEQIPFDSSPGTQAPAHPTNLDPHKQIDGEANGSDTSAPNISNAERFPSPHFYIPPEIDMNEAAPQQEQTVPPVYKAPEASMDLGSRASAMTSPVANRSAAATMQVLKSEHDLGENVNSLPNSSPSATSSRPKVQEHDNNTEHSHYQFAAESSQYSLSTSDISAIHGLWTKFNEKS</sequence>
<proteinExistence type="predicted"/>
<reference evidence="3" key="1">
    <citation type="submission" date="2019-06" db="EMBL/GenBank/DDBJ databases">
        <authorList>
            <person name="Broberg M."/>
        </authorList>
    </citation>
    <scope>NUCLEOTIDE SEQUENCE [LARGE SCALE GENOMIC DNA]</scope>
</reference>
<organism evidence="2 3">
    <name type="scientific">Clonostachys solani</name>
    <dbReference type="NCBI Taxonomy" id="160281"/>
    <lineage>
        <taxon>Eukaryota</taxon>
        <taxon>Fungi</taxon>
        <taxon>Dikarya</taxon>
        <taxon>Ascomycota</taxon>
        <taxon>Pezizomycotina</taxon>
        <taxon>Sordariomycetes</taxon>
        <taxon>Hypocreomycetidae</taxon>
        <taxon>Hypocreales</taxon>
        <taxon>Bionectriaceae</taxon>
        <taxon>Clonostachys</taxon>
    </lineage>
</organism>
<feature type="compositionally biased region" description="Polar residues" evidence="1">
    <location>
        <begin position="566"/>
        <end position="576"/>
    </location>
</feature>
<dbReference type="EMBL" id="CABFOC020000013">
    <property type="protein sequence ID" value="CAH0045790.1"/>
    <property type="molecule type" value="Genomic_DNA"/>
</dbReference>